<dbReference type="OrthoDB" id="9800236at2"/>
<evidence type="ECO:0000313" key="2">
    <source>
        <dbReference type="EMBL" id="RFM29631.1"/>
    </source>
</evidence>
<dbReference type="EMBL" id="QTJU01000001">
    <property type="protein sequence ID" value="RFM29631.1"/>
    <property type="molecule type" value="Genomic_DNA"/>
</dbReference>
<comment type="caution">
    <text evidence="2">The sequence shown here is derived from an EMBL/GenBank/DDBJ whole genome shotgun (WGS) entry which is preliminary data.</text>
</comment>
<name>A0A3E1NNW7_9BACT</name>
<protein>
    <submittedName>
        <fullName evidence="2">NYN domain-containing protein</fullName>
    </submittedName>
</protein>
<feature type="domain" description="NYN" evidence="1">
    <location>
        <begin position="130"/>
        <end position="190"/>
    </location>
</feature>
<proteinExistence type="predicted"/>
<keyword evidence="3" id="KW-1185">Reference proteome</keyword>
<evidence type="ECO:0000313" key="3">
    <source>
        <dbReference type="Proteomes" id="UP000261284"/>
    </source>
</evidence>
<reference evidence="2 3" key="1">
    <citation type="submission" date="2018-08" db="EMBL/GenBank/DDBJ databases">
        <title>Chitinophagaceae sp. K23C18032701, a novel bacterium isolated from forest soil.</title>
        <authorList>
            <person name="Wang C."/>
        </authorList>
    </citation>
    <scope>NUCLEOTIDE SEQUENCE [LARGE SCALE GENOMIC DNA]</scope>
    <source>
        <strain evidence="2 3">K23C18032701</strain>
    </source>
</reference>
<evidence type="ECO:0000259" key="1">
    <source>
        <dbReference type="Pfam" id="PF01936"/>
    </source>
</evidence>
<organism evidence="2 3">
    <name type="scientific">Deminuibacter soli</name>
    <dbReference type="NCBI Taxonomy" id="2291815"/>
    <lineage>
        <taxon>Bacteria</taxon>
        <taxon>Pseudomonadati</taxon>
        <taxon>Bacteroidota</taxon>
        <taxon>Chitinophagia</taxon>
        <taxon>Chitinophagales</taxon>
        <taxon>Chitinophagaceae</taxon>
        <taxon>Deminuibacter</taxon>
    </lineage>
</organism>
<dbReference type="InterPro" id="IPR021139">
    <property type="entry name" value="NYN"/>
</dbReference>
<accession>A0A3E1NNW7</accession>
<dbReference type="Gene3D" id="3.40.50.1010">
    <property type="entry name" value="5'-nuclease"/>
    <property type="match status" value="1"/>
</dbReference>
<dbReference type="CDD" id="cd18722">
    <property type="entry name" value="PIN_NicB-like"/>
    <property type="match status" value="1"/>
</dbReference>
<dbReference type="Pfam" id="PF01936">
    <property type="entry name" value="NYN"/>
    <property type="match status" value="1"/>
</dbReference>
<dbReference type="RefSeq" id="WP_116845387.1">
    <property type="nucleotide sequence ID" value="NZ_QTJU01000001.1"/>
</dbReference>
<dbReference type="GO" id="GO:0004540">
    <property type="term" value="F:RNA nuclease activity"/>
    <property type="evidence" value="ECO:0007669"/>
    <property type="project" value="InterPro"/>
</dbReference>
<sequence>MTHNHSTAILIDGAFFLKQYAKVYYNGWQHSPGQVAKNLYTIAHRHIGANEHLYRIFYYDSEPLLKKAHNPVTKKAVDFSKTPQASYRLQLFEELKKKRKVALRLGAIKDTSNWVIKPDITKQLLNGTLKIEDLKDTDVVYEMRQKGIDMKIGVDIASLSLKRFVRQIVLISGDSDFVPASKLARREGVDFILDPMWNHIDKHLFEHIDGLRSTCPNPNKYKPGNVQQQAQKR</sequence>
<dbReference type="AlphaFoldDB" id="A0A3E1NNW7"/>
<gene>
    <name evidence="2" type="ORF">DXN05_01205</name>
</gene>
<dbReference type="Proteomes" id="UP000261284">
    <property type="component" value="Unassembled WGS sequence"/>
</dbReference>